<evidence type="ECO:0000256" key="3">
    <source>
        <dbReference type="ARBA" id="ARBA00023274"/>
    </source>
</evidence>
<dbReference type="Proteomes" id="UP000481153">
    <property type="component" value="Unassembled WGS sequence"/>
</dbReference>
<comment type="similarity">
    <text evidence="1 4">Belongs to the eukaryotic ribosomal protein eL38 family.</text>
</comment>
<keyword evidence="2 4" id="KW-0689">Ribosomal protein</keyword>
<evidence type="ECO:0000313" key="6">
    <source>
        <dbReference type="Proteomes" id="UP000481153"/>
    </source>
</evidence>
<organism evidence="5 6">
    <name type="scientific">Aphanomyces euteiches</name>
    <dbReference type="NCBI Taxonomy" id="100861"/>
    <lineage>
        <taxon>Eukaryota</taxon>
        <taxon>Sar</taxon>
        <taxon>Stramenopiles</taxon>
        <taxon>Oomycota</taxon>
        <taxon>Saprolegniomycetes</taxon>
        <taxon>Saprolegniales</taxon>
        <taxon>Verrucalvaceae</taxon>
        <taxon>Aphanomyces</taxon>
    </lineage>
</organism>
<dbReference type="Gene3D" id="3.30.720.90">
    <property type="match status" value="1"/>
</dbReference>
<dbReference type="GO" id="GO:0022618">
    <property type="term" value="P:protein-RNA complex assembly"/>
    <property type="evidence" value="ECO:0007669"/>
    <property type="project" value="TreeGrafter"/>
</dbReference>
<dbReference type="InterPro" id="IPR038464">
    <property type="entry name" value="Ribosomal_eL38_sf"/>
</dbReference>
<accession>A0A6G0XT95</accession>
<dbReference type="EMBL" id="VJMJ01000012">
    <property type="protein sequence ID" value="KAF0743857.1"/>
    <property type="molecule type" value="Genomic_DNA"/>
</dbReference>
<dbReference type="AlphaFoldDB" id="A0A6G0XT95"/>
<sequence length="100" mass="11421">MPKQITDIRDFLQKARRKDARSVKIKKTDKVVKFKIRCSKVTIHADDGRENRRAVCLVLVHLVRDRYRKGRQVDPIAPPWSSTQGHLNLANGSFGNSIVA</sequence>
<evidence type="ECO:0000313" key="5">
    <source>
        <dbReference type="EMBL" id="KAF0743857.1"/>
    </source>
</evidence>
<comment type="caution">
    <text evidence="5">The sequence shown here is derived from an EMBL/GenBank/DDBJ whole genome shotgun (WGS) entry which is preliminary data.</text>
</comment>
<dbReference type="GO" id="GO:0006412">
    <property type="term" value="P:translation"/>
    <property type="evidence" value="ECO:0007669"/>
    <property type="project" value="InterPro"/>
</dbReference>
<dbReference type="PANTHER" id="PTHR10965:SF0">
    <property type="entry name" value="LARGE RIBOSOMAL SUBUNIT PROTEIN EL38"/>
    <property type="match status" value="1"/>
</dbReference>
<protein>
    <recommendedName>
        <fullName evidence="7">60S ribosomal protein L38</fullName>
    </recommendedName>
</protein>
<evidence type="ECO:0000256" key="4">
    <source>
        <dbReference type="RuleBase" id="RU003445"/>
    </source>
</evidence>
<evidence type="ECO:0000256" key="1">
    <source>
        <dbReference type="ARBA" id="ARBA00007803"/>
    </source>
</evidence>
<keyword evidence="6" id="KW-1185">Reference proteome</keyword>
<dbReference type="GO" id="GO:0003735">
    <property type="term" value="F:structural constituent of ribosome"/>
    <property type="evidence" value="ECO:0007669"/>
    <property type="project" value="InterPro"/>
</dbReference>
<evidence type="ECO:0000256" key="2">
    <source>
        <dbReference type="ARBA" id="ARBA00022980"/>
    </source>
</evidence>
<dbReference type="InterPro" id="IPR002675">
    <property type="entry name" value="Ribosomal_eL38"/>
</dbReference>
<evidence type="ECO:0008006" key="7">
    <source>
        <dbReference type="Google" id="ProtNLM"/>
    </source>
</evidence>
<dbReference type="GO" id="GO:0022625">
    <property type="term" value="C:cytosolic large ribosomal subunit"/>
    <property type="evidence" value="ECO:0007669"/>
    <property type="project" value="TreeGrafter"/>
</dbReference>
<dbReference type="PANTHER" id="PTHR10965">
    <property type="entry name" value="60S RIBOSOMAL PROTEIN L38"/>
    <property type="match status" value="1"/>
</dbReference>
<gene>
    <name evidence="5" type="ORF">Ae201684_001502</name>
</gene>
<name>A0A6G0XT95_9STRA</name>
<dbReference type="Pfam" id="PF01781">
    <property type="entry name" value="Ribosomal_L38e"/>
    <property type="match status" value="1"/>
</dbReference>
<proteinExistence type="inferred from homology"/>
<reference evidence="5 6" key="1">
    <citation type="submission" date="2019-07" db="EMBL/GenBank/DDBJ databases">
        <title>Genomics analysis of Aphanomyces spp. identifies a new class of oomycete effector associated with host adaptation.</title>
        <authorList>
            <person name="Gaulin E."/>
        </authorList>
    </citation>
    <scope>NUCLEOTIDE SEQUENCE [LARGE SCALE GENOMIC DNA]</scope>
    <source>
        <strain evidence="5 6">ATCC 201684</strain>
    </source>
</reference>
<keyword evidence="3 4" id="KW-0687">Ribonucleoprotein</keyword>